<proteinExistence type="predicted"/>
<dbReference type="Pfam" id="PF00583">
    <property type="entry name" value="Acetyltransf_1"/>
    <property type="match status" value="1"/>
</dbReference>
<reference evidence="2 3" key="1">
    <citation type="submission" date="2014-03" db="EMBL/GenBank/DDBJ databases">
        <title>Genomics of Bifidobacteria.</title>
        <authorList>
            <person name="Ventura M."/>
            <person name="Milani C."/>
            <person name="Lugli G.A."/>
        </authorList>
    </citation>
    <scope>NUCLEOTIDE SEQUENCE [LARGE SCALE GENOMIC DNA]</scope>
    <source>
        <strain evidence="2 3">DSM 22766</strain>
    </source>
</reference>
<dbReference type="InterPro" id="IPR000182">
    <property type="entry name" value="GNAT_dom"/>
</dbReference>
<evidence type="ECO:0000259" key="1">
    <source>
        <dbReference type="PROSITE" id="PS51186"/>
    </source>
</evidence>
<dbReference type="PANTHER" id="PTHR39173">
    <property type="entry name" value="ACETYLTRANSFERASE"/>
    <property type="match status" value="1"/>
</dbReference>
<dbReference type="GO" id="GO:0016747">
    <property type="term" value="F:acyltransferase activity, transferring groups other than amino-acyl groups"/>
    <property type="evidence" value="ECO:0007669"/>
    <property type="project" value="InterPro"/>
</dbReference>
<dbReference type="PANTHER" id="PTHR39173:SF1">
    <property type="entry name" value="ACETYLTRANSFERASE"/>
    <property type="match status" value="1"/>
</dbReference>
<dbReference type="EMBL" id="JGYK01000001">
    <property type="protein sequence ID" value="KFI40689.1"/>
    <property type="molecule type" value="Genomic_DNA"/>
</dbReference>
<evidence type="ECO:0000313" key="3">
    <source>
        <dbReference type="Proteomes" id="UP000029015"/>
    </source>
</evidence>
<sequence>MGEIGGGAMGEVRIEQVGADSRRYARSAWEHMRACKAADGGHTAGLGCLEGFANADEAERGWAGQALAEAAGEGLPEGWVPSVEFCALGPGDQVVGMAQLRLALNDALLDRGGHIGYSVHPDFRRRGYAGLLLRRCLSQARQQGMSRVLLTCDGSNEASRRTILSCGGVLEDTRVDSDGAAYERYYVQLGH</sequence>
<feature type="domain" description="N-acetyltransferase" evidence="1">
    <location>
        <begin position="30"/>
        <end position="188"/>
    </location>
</feature>
<protein>
    <submittedName>
        <fullName evidence="2">GNAT family acetyltransferase</fullName>
    </submittedName>
</protein>
<dbReference type="CDD" id="cd04301">
    <property type="entry name" value="NAT_SF"/>
    <property type="match status" value="1"/>
</dbReference>
<dbReference type="eggNOG" id="COG3981">
    <property type="taxonomic scope" value="Bacteria"/>
</dbReference>
<gene>
    <name evidence="2" type="ORF">BACT_1393</name>
</gene>
<comment type="caution">
    <text evidence="2">The sequence shown here is derived from an EMBL/GenBank/DDBJ whole genome shotgun (WGS) entry which is preliminary data.</text>
</comment>
<name>A0A086Z2D9_9BIFI</name>
<dbReference type="AlphaFoldDB" id="A0A086Z2D9"/>
<keyword evidence="2" id="KW-0808">Transferase</keyword>
<dbReference type="STRING" id="1437605.AB656_05295"/>
<evidence type="ECO:0000313" key="2">
    <source>
        <dbReference type="EMBL" id="KFI40689.1"/>
    </source>
</evidence>
<organism evidence="2 3">
    <name type="scientific">Bifidobacterium actinocoloniiforme DSM 22766</name>
    <dbReference type="NCBI Taxonomy" id="1437605"/>
    <lineage>
        <taxon>Bacteria</taxon>
        <taxon>Bacillati</taxon>
        <taxon>Actinomycetota</taxon>
        <taxon>Actinomycetes</taxon>
        <taxon>Bifidobacteriales</taxon>
        <taxon>Bifidobacteriaceae</taxon>
        <taxon>Bifidobacterium</taxon>
    </lineage>
</organism>
<dbReference type="PROSITE" id="PS51186">
    <property type="entry name" value="GNAT"/>
    <property type="match status" value="1"/>
</dbReference>
<dbReference type="InterPro" id="IPR016181">
    <property type="entry name" value="Acyl_CoA_acyltransferase"/>
</dbReference>
<dbReference type="Gene3D" id="3.40.630.30">
    <property type="match status" value="1"/>
</dbReference>
<keyword evidence="3" id="KW-1185">Reference proteome</keyword>
<dbReference type="Proteomes" id="UP000029015">
    <property type="component" value="Unassembled WGS sequence"/>
</dbReference>
<accession>A0A086Z2D9</accession>
<dbReference type="RefSeq" id="WP_051905392.1">
    <property type="nucleotide sequence ID" value="NZ_CP011786.1"/>
</dbReference>
<dbReference type="SUPFAM" id="SSF55729">
    <property type="entry name" value="Acyl-CoA N-acyltransferases (Nat)"/>
    <property type="match status" value="1"/>
</dbReference>